<proteinExistence type="predicted"/>
<dbReference type="STRING" id="1314778.A0A5C3NS76"/>
<dbReference type="Gene3D" id="3.60.130.30">
    <property type="match status" value="1"/>
</dbReference>
<dbReference type="AlphaFoldDB" id="A0A5C3NS76"/>
<accession>A0A5C3NS76</accession>
<dbReference type="Proteomes" id="UP000308197">
    <property type="component" value="Unassembled WGS sequence"/>
</dbReference>
<feature type="non-terminal residue" evidence="1">
    <location>
        <position position="155"/>
    </location>
</feature>
<dbReference type="EMBL" id="ML211989">
    <property type="protein sequence ID" value="TFK79589.1"/>
    <property type="molecule type" value="Genomic_DNA"/>
</dbReference>
<name>A0A5C3NS76_9APHY</name>
<feature type="non-terminal residue" evidence="1">
    <location>
        <position position="1"/>
    </location>
</feature>
<gene>
    <name evidence="1" type="ORF">K466DRAFT_465735</name>
</gene>
<dbReference type="InParanoid" id="A0A5C3NS76"/>
<evidence type="ECO:0000313" key="2">
    <source>
        <dbReference type="Proteomes" id="UP000308197"/>
    </source>
</evidence>
<reference evidence="1 2" key="1">
    <citation type="journal article" date="2019" name="Nat. Ecol. Evol.">
        <title>Megaphylogeny resolves global patterns of mushroom evolution.</title>
        <authorList>
            <person name="Varga T."/>
            <person name="Krizsan K."/>
            <person name="Foldi C."/>
            <person name="Dima B."/>
            <person name="Sanchez-Garcia M."/>
            <person name="Sanchez-Ramirez S."/>
            <person name="Szollosi G.J."/>
            <person name="Szarkandi J.G."/>
            <person name="Papp V."/>
            <person name="Albert L."/>
            <person name="Andreopoulos W."/>
            <person name="Angelini C."/>
            <person name="Antonin V."/>
            <person name="Barry K.W."/>
            <person name="Bougher N.L."/>
            <person name="Buchanan P."/>
            <person name="Buyck B."/>
            <person name="Bense V."/>
            <person name="Catcheside P."/>
            <person name="Chovatia M."/>
            <person name="Cooper J."/>
            <person name="Damon W."/>
            <person name="Desjardin D."/>
            <person name="Finy P."/>
            <person name="Geml J."/>
            <person name="Haridas S."/>
            <person name="Hughes K."/>
            <person name="Justo A."/>
            <person name="Karasinski D."/>
            <person name="Kautmanova I."/>
            <person name="Kiss B."/>
            <person name="Kocsube S."/>
            <person name="Kotiranta H."/>
            <person name="LaButti K.M."/>
            <person name="Lechner B.E."/>
            <person name="Liimatainen K."/>
            <person name="Lipzen A."/>
            <person name="Lukacs Z."/>
            <person name="Mihaltcheva S."/>
            <person name="Morgado L.N."/>
            <person name="Niskanen T."/>
            <person name="Noordeloos M.E."/>
            <person name="Ohm R.A."/>
            <person name="Ortiz-Santana B."/>
            <person name="Ovrebo C."/>
            <person name="Racz N."/>
            <person name="Riley R."/>
            <person name="Savchenko A."/>
            <person name="Shiryaev A."/>
            <person name="Soop K."/>
            <person name="Spirin V."/>
            <person name="Szebenyi C."/>
            <person name="Tomsovsky M."/>
            <person name="Tulloss R.E."/>
            <person name="Uehling J."/>
            <person name="Grigoriev I.V."/>
            <person name="Vagvolgyi C."/>
            <person name="Papp T."/>
            <person name="Martin F.M."/>
            <person name="Miettinen O."/>
            <person name="Hibbett D.S."/>
            <person name="Nagy L.G."/>
        </authorList>
    </citation>
    <scope>NUCLEOTIDE SEQUENCE [LARGE SCALE GENOMIC DNA]</scope>
    <source>
        <strain evidence="1 2">HHB13444</strain>
    </source>
</reference>
<sequence>GRDAPHQIHPLKLYLAKKSRTNHAQMVPYRSKECSLFPDEYDNLCNCLDQVFEWLQNKMESRLPGLVLQIRGFAEILPGNERSPSYPFSGFVLNLNACTKVHRDAKALHACLVMAFGEFDDGELCLVEPGFVVDLRSGDMTVFQSNKVSHFNLRY</sequence>
<keyword evidence="2" id="KW-1185">Reference proteome</keyword>
<organism evidence="1 2">
    <name type="scientific">Polyporus arcularius HHB13444</name>
    <dbReference type="NCBI Taxonomy" id="1314778"/>
    <lineage>
        <taxon>Eukaryota</taxon>
        <taxon>Fungi</taxon>
        <taxon>Dikarya</taxon>
        <taxon>Basidiomycota</taxon>
        <taxon>Agaricomycotina</taxon>
        <taxon>Agaricomycetes</taxon>
        <taxon>Polyporales</taxon>
        <taxon>Polyporaceae</taxon>
        <taxon>Polyporus</taxon>
    </lineage>
</organism>
<protein>
    <submittedName>
        <fullName evidence="1">Uncharacterized protein</fullName>
    </submittedName>
</protein>
<evidence type="ECO:0000313" key="1">
    <source>
        <dbReference type="EMBL" id="TFK79589.1"/>
    </source>
</evidence>